<dbReference type="Gene3D" id="3.30.70.890">
    <property type="entry name" value="GHMP kinase, C-terminal domain"/>
    <property type="match status" value="1"/>
</dbReference>
<dbReference type="SUPFAM" id="SSF55060">
    <property type="entry name" value="GHMP Kinase, C-terminal domain"/>
    <property type="match status" value="1"/>
</dbReference>
<keyword evidence="3" id="KW-0418">Kinase</keyword>
<gene>
    <name evidence="10" type="primary">galK</name>
    <name evidence="10" type="ORF">ACFQZJ_14725</name>
</gene>
<comment type="similarity">
    <text evidence="1">Belongs to the GHMP kinase family. GalK subfamily.</text>
</comment>
<feature type="domain" description="GHMP kinase C-terminal" evidence="8">
    <location>
        <begin position="269"/>
        <end position="351"/>
    </location>
</feature>
<evidence type="ECO:0000313" key="10">
    <source>
        <dbReference type="EMBL" id="MFD0798724.1"/>
    </source>
</evidence>
<evidence type="ECO:0000256" key="6">
    <source>
        <dbReference type="NCBIfam" id="TIGR00131"/>
    </source>
</evidence>
<evidence type="ECO:0000256" key="1">
    <source>
        <dbReference type="ARBA" id="ARBA00006566"/>
    </source>
</evidence>
<protein>
    <recommendedName>
        <fullName evidence="6">Galactokinase</fullName>
        <ecNumber evidence="6">2.7.1.6</ecNumber>
    </recommendedName>
</protein>
<dbReference type="NCBIfam" id="TIGR00131">
    <property type="entry name" value="gal_kin"/>
    <property type="match status" value="1"/>
</dbReference>
<proteinExistence type="inferred from homology"/>
<dbReference type="InterPro" id="IPR019741">
    <property type="entry name" value="Galactokinase_CS"/>
</dbReference>
<evidence type="ECO:0000313" key="11">
    <source>
        <dbReference type="Proteomes" id="UP001597012"/>
    </source>
</evidence>
<dbReference type="Gene3D" id="3.30.230.10">
    <property type="match status" value="1"/>
</dbReference>
<keyword evidence="4" id="KW-0067">ATP-binding</keyword>
<dbReference type="PANTHER" id="PTHR10457:SF7">
    <property type="entry name" value="GALACTOKINASE-RELATED"/>
    <property type="match status" value="1"/>
</dbReference>
<evidence type="ECO:0000256" key="4">
    <source>
        <dbReference type="ARBA" id="ARBA00022840"/>
    </source>
</evidence>
<dbReference type="Proteomes" id="UP001597012">
    <property type="component" value="Unassembled WGS sequence"/>
</dbReference>
<feature type="domain" description="GHMP kinase N-terminal" evidence="7">
    <location>
        <begin position="80"/>
        <end position="167"/>
    </location>
</feature>
<dbReference type="InterPro" id="IPR014721">
    <property type="entry name" value="Ribsml_uS5_D2-typ_fold_subgr"/>
</dbReference>
<keyword evidence="5" id="KW-0299">Galactose metabolism</keyword>
<keyword evidence="10" id="KW-0808">Transferase</keyword>
<dbReference type="GO" id="GO:0004335">
    <property type="term" value="F:galactokinase activity"/>
    <property type="evidence" value="ECO:0007669"/>
    <property type="project" value="UniProtKB-EC"/>
</dbReference>
<dbReference type="PIRSF" id="PIRSF000530">
    <property type="entry name" value="Galactokinase"/>
    <property type="match status" value="1"/>
</dbReference>
<dbReference type="Pfam" id="PF00288">
    <property type="entry name" value="GHMP_kinases_N"/>
    <property type="match status" value="1"/>
</dbReference>
<dbReference type="Pfam" id="PF08544">
    <property type="entry name" value="GHMP_kinases_C"/>
    <property type="match status" value="1"/>
</dbReference>
<evidence type="ECO:0000256" key="3">
    <source>
        <dbReference type="ARBA" id="ARBA00022777"/>
    </source>
</evidence>
<feature type="domain" description="Galactokinase N-terminal" evidence="9">
    <location>
        <begin position="10"/>
        <end position="40"/>
    </location>
</feature>
<evidence type="ECO:0000259" key="9">
    <source>
        <dbReference type="Pfam" id="PF10509"/>
    </source>
</evidence>
<keyword evidence="2" id="KW-0547">Nucleotide-binding</keyword>
<dbReference type="PANTHER" id="PTHR10457">
    <property type="entry name" value="MEVALONATE KINASE/GALACTOKINASE"/>
    <property type="match status" value="1"/>
</dbReference>
<dbReference type="InterPro" id="IPR013750">
    <property type="entry name" value="GHMP_kinase_C_dom"/>
</dbReference>
<dbReference type="RefSeq" id="WP_379935603.1">
    <property type="nucleotide sequence ID" value="NZ_JBHTHY010000014.1"/>
</dbReference>
<keyword evidence="11" id="KW-1185">Reference proteome</keyword>
<dbReference type="EMBL" id="JBHTHY010000014">
    <property type="protein sequence ID" value="MFD0798724.1"/>
    <property type="molecule type" value="Genomic_DNA"/>
</dbReference>
<accession>A0ABW3B7N0</accession>
<dbReference type="InterPro" id="IPR000705">
    <property type="entry name" value="Galactokinase"/>
</dbReference>
<evidence type="ECO:0000256" key="2">
    <source>
        <dbReference type="ARBA" id="ARBA00022741"/>
    </source>
</evidence>
<dbReference type="PRINTS" id="PR00473">
    <property type="entry name" value="GALCTOKINASE"/>
</dbReference>
<dbReference type="PROSITE" id="PS00106">
    <property type="entry name" value="GALACTOKINASE"/>
    <property type="match status" value="1"/>
</dbReference>
<evidence type="ECO:0000259" key="7">
    <source>
        <dbReference type="Pfam" id="PF00288"/>
    </source>
</evidence>
<evidence type="ECO:0000259" key="8">
    <source>
        <dbReference type="Pfam" id="PF08544"/>
    </source>
</evidence>
<keyword evidence="5" id="KW-0119">Carbohydrate metabolism</keyword>
<reference evidence="11" key="1">
    <citation type="journal article" date="2019" name="Int. J. Syst. Evol. Microbiol.">
        <title>The Global Catalogue of Microorganisms (GCM) 10K type strain sequencing project: providing services to taxonomists for standard genome sequencing and annotation.</title>
        <authorList>
            <consortium name="The Broad Institute Genomics Platform"/>
            <consortium name="The Broad Institute Genome Sequencing Center for Infectious Disease"/>
            <person name="Wu L."/>
            <person name="Ma J."/>
        </authorList>
    </citation>
    <scope>NUCLEOTIDE SEQUENCE [LARGE SCALE GENOMIC DNA]</scope>
    <source>
        <strain evidence="11">CCUG 61948</strain>
    </source>
</reference>
<comment type="caution">
    <text evidence="10">The sequence shown here is derived from an EMBL/GenBank/DDBJ whole genome shotgun (WGS) entry which is preliminary data.</text>
</comment>
<dbReference type="PRINTS" id="PR00959">
    <property type="entry name" value="MEVGALKINASE"/>
</dbReference>
<dbReference type="EC" id="2.7.1.6" evidence="6"/>
<dbReference type="SUPFAM" id="SSF54211">
    <property type="entry name" value="Ribosomal protein S5 domain 2-like"/>
    <property type="match status" value="1"/>
</dbReference>
<dbReference type="InterPro" id="IPR036554">
    <property type="entry name" value="GHMP_kinase_C_sf"/>
</dbReference>
<sequence>MENTIYKVQVASPGRINLIGEHIDYNDGFVLPAAIDKYIFFTLVKNGSQNLCTIKSKGFSNVLKVDLNEIKKGIKGWHAYMIGVLSEIQKLTDGLEGFDCEIESKVPVGSGVSSSAALECGLAYGLNELFGLGLDKWQLIRIGQNAEHHYVGTKCGIMDQFASVMGKEGHAIFLDCKSLEYEYVPTRLDPYSLLLLNTNVSHDLSTGEYNIRGAQCEEGLKYIANHFSIVPSFRNVNLEMLEETKDKLGLQLFKRCSYVVEEISRVVKAVKALKSNDLDDLGRLMYETHEGLSAQYEVSCRELDFLVALARTEPAILGARMMGGGFGGCTLNLIHKDAIAAFVDKASRLYKDTFALELSAFETLPSDGTSLLNKS</sequence>
<dbReference type="InterPro" id="IPR019539">
    <property type="entry name" value="GalKase_N"/>
</dbReference>
<dbReference type="InterPro" id="IPR006204">
    <property type="entry name" value="GHMP_kinase_N_dom"/>
</dbReference>
<dbReference type="InterPro" id="IPR020568">
    <property type="entry name" value="Ribosomal_Su5_D2-typ_SF"/>
</dbReference>
<evidence type="ECO:0000256" key="5">
    <source>
        <dbReference type="ARBA" id="ARBA00023144"/>
    </source>
</evidence>
<organism evidence="10 11">
    <name type="scientific">Maribacter chungangensis</name>
    <dbReference type="NCBI Taxonomy" id="1069117"/>
    <lineage>
        <taxon>Bacteria</taxon>
        <taxon>Pseudomonadati</taxon>
        <taxon>Bacteroidota</taxon>
        <taxon>Flavobacteriia</taxon>
        <taxon>Flavobacteriales</taxon>
        <taxon>Flavobacteriaceae</taxon>
        <taxon>Maribacter</taxon>
    </lineage>
</organism>
<dbReference type="InterPro" id="IPR006206">
    <property type="entry name" value="Mevalonate/galactokinase"/>
</dbReference>
<dbReference type="Pfam" id="PF10509">
    <property type="entry name" value="GalKase_gal_bdg"/>
    <property type="match status" value="1"/>
</dbReference>
<name>A0ABW3B7N0_9FLAO</name>